<dbReference type="AlphaFoldDB" id="A0A2L0IIE5"/>
<organism evidence="1 2">
    <name type="scientific">Mixta gaviniae</name>
    <dbReference type="NCBI Taxonomy" id="665914"/>
    <lineage>
        <taxon>Bacteria</taxon>
        <taxon>Pseudomonadati</taxon>
        <taxon>Pseudomonadota</taxon>
        <taxon>Gammaproteobacteria</taxon>
        <taxon>Enterobacterales</taxon>
        <taxon>Erwiniaceae</taxon>
        <taxon>Mixta</taxon>
    </lineage>
</organism>
<protein>
    <recommendedName>
        <fullName evidence="3">DUF943 domain-containing protein</fullName>
    </recommendedName>
</protein>
<dbReference type="RefSeq" id="WP_104958166.1">
    <property type="nucleotide sequence ID" value="NZ_CP026377.1"/>
</dbReference>
<gene>
    <name evidence="1" type="ORF">C2E15_15525</name>
</gene>
<evidence type="ECO:0000313" key="2">
    <source>
        <dbReference type="Proteomes" id="UP000238365"/>
    </source>
</evidence>
<evidence type="ECO:0000313" key="1">
    <source>
        <dbReference type="EMBL" id="AUX94338.1"/>
    </source>
</evidence>
<keyword evidence="2" id="KW-1185">Reference proteome</keyword>
<dbReference type="InterPro" id="IPR010351">
    <property type="entry name" value="DUF943"/>
</dbReference>
<name>A0A2L0IIE5_9GAMM</name>
<evidence type="ECO:0008006" key="3">
    <source>
        <dbReference type="Google" id="ProtNLM"/>
    </source>
</evidence>
<reference evidence="1 2" key="1">
    <citation type="submission" date="2018-01" db="EMBL/GenBank/DDBJ databases">
        <title>Complete and assembled Genome of Pantoea gaviniae DSM22758T.</title>
        <authorList>
            <person name="Stevens M.J.A."/>
            <person name="Zurfluh K."/>
            <person name="Stephan R."/>
        </authorList>
    </citation>
    <scope>NUCLEOTIDE SEQUENCE [LARGE SCALE GENOMIC DNA]</scope>
    <source>
        <strain evidence="1 2">DSM 22758</strain>
    </source>
</reference>
<dbReference type="Pfam" id="PF06092">
    <property type="entry name" value="DUF943"/>
    <property type="match status" value="1"/>
</dbReference>
<dbReference type="EMBL" id="CP026377">
    <property type="protein sequence ID" value="AUX94338.1"/>
    <property type="molecule type" value="Genomic_DNA"/>
</dbReference>
<sequence>MKKLPCLILIFTLLSVGHPFFYPTKLIGVHQPSDNVIVLIVDHFPWTKKGKISWWENNRSKIFNRLKFDKEKYFIFIYNTHYKKDSGTDQDSDLLCFEDMATEQNCISKENRPLIVWHYPDGHTEYETESLLRRFY</sequence>
<accession>A0A2L0IIE5</accession>
<dbReference type="KEGG" id="pgz:C2E15_15525"/>
<proteinExistence type="predicted"/>
<dbReference type="Proteomes" id="UP000238365">
    <property type="component" value="Chromosome"/>
</dbReference>